<dbReference type="KEGG" id="msea:METESE_33420"/>
<feature type="transmembrane region" description="Helical" evidence="3">
    <location>
        <begin position="156"/>
        <end position="174"/>
    </location>
</feature>
<dbReference type="EC" id="2.7.7.65" evidence="1"/>
<name>A0AA48GV58_9BACT</name>
<dbReference type="InterPro" id="IPR050469">
    <property type="entry name" value="Diguanylate_Cyclase"/>
</dbReference>
<keyword evidence="3" id="KW-0472">Membrane</keyword>
<dbReference type="Pfam" id="PF00990">
    <property type="entry name" value="GGDEF"/>
    <property type="match status" value="1"/>
</dbReference>
<comment type="catalytic activity">
    <reaction evidence="2">
        <text>2 GTP = 3',3'-c-di-GMP + 2 diphosphate</text>
        <dbReference type="Rhea" id="RHEA:24898"/>
        <dbReference type="ChEBI" id="CHEBI:33019"/>
        <dbReference type="ChEBI" id="CHEBI:37565"/>
        <dbReference type="ChEBI" id="CHEBI:58805"/>
        <dbReference type="EC" id="2.7.7.65"/>
    </reaction>
</comment>
<dbReference type="EMBL" id="AP027081">
    <property type="protein sequence ID" value="BDU78384.1"/>
    <property type="molecule type" value="Genomic_DNA"/>
</dbReference>
<proteinExistence type="predicted"/>
<evidence type="ECO:0000256" key="1">
    <source>
        <dbReference type="ARBA" id="ARBA00012528"/>
    </source>
</evidence>
<dbReference type="Gene3D" id="3.30.70.270">
    <property type="match status" value="1"/>
</dbReference>
<dbReference type="InterPro" id="IPR043128">
    <property type="entry name" value="Rev_trsase/Diguanyl_cyclase"/>
</dbReference>
<dbReference type="RefSeq" id="WP_316410684.1">
    <property type="nucleotide sequence ID" value="NZ_AP027081.1"/>
</dbReference>
<dbReference type="AlphaFoldDB" id="A0AA48GV58"/>
<dbReference type="GO" id="GO:0052621">
    <property type="term" value="F:diguanylate cyclase activity"/>
    <property type="evidence" value="ECO:0007669"/>
    <property type="project" value="UniProtKB-EC"/>
</dbReference>
<feature type="domain" description="GGDEF" evidence="4">
    <location>
        <begin position="226"/>
        <end position="359"/>
    </location>
</feature>
<dbReference type="PANTHER" id="PTHR45138:SF9">
    <property type="entry name" value="DIGUANYLATE CYCLASE DGCM-RELATED"/>
    <property type="match status" value="1"/>
</dbReference>
<dbReference type="PROSITE" id="PS50887">
    <property type="entry name" value="GGDEF"/>
    <property type="match status" value="1"/>
</dbReference>
<dbReference type="GO" id="GO:0043709">
    <property type="term" value="P:cell adhesion involved in single-species biofilm formation"/>
    <property type="evidence" value="ECO:0007669"/>
    <property type="project" value="TreeGrafter"/>
</dbReference>
<feature type="transmembrane region" description="Helical" evidence="3">
    <location>
        <begin position="111"/>
        <end position="144"/>
    </location>
</feature>
<evidence type="ECO:0000313" key="5">
    <source>
        <dbReference type="EMBL" id="BDU78384.1"/>
    </source>
</evidence>
<dbReference type="NCBIfam" id="TIGR00254">
    <property type="entry name" value="GGDEF"/>
    <property type="match status" value="1"/>
</dbReference>
<sequence>MRSLGHILLGGVQFGEDEEHAQFQFRFLFVIVLSGIFTSGSFILGHLAEANPMGPVHATVMGLHIAACAILAGLLYGRRDRFRGVAWAYGAICLGVMTSALVHVPADELRILWFFLSLPAFHLLLGPRAGAAYAVAAMAIILALNPRLTAAYSVHALATALVGMTYLAIVFHAFSSRSISYHAQLVASKQRLRAWSLRDPLTGLANLRAYRGAADQALALARRTGTPLAVLFIDLDHFKRINDTHGHEAGDAVLVAVARCLASEVRSSDTAGRIGGEEFAVLLPATDGAGALALGEKLRRAVEALEIPAGSARLRVTASIGVAGLSGHHAAYEALQAEADAAMYRAKQGGRNRVAVLTDDGAGTGGPPPLEPAAFEAANCPACAFGRGEGTCPLAAVVRTHAHARAEAGEILLALAPPDGAGGRACALGRNPAA</sequence>
<accession>A0AA48GV58</accession>
<feature type="transmembrane region" description="Helical" evidence="3">
    <location>
        <begin position="84"/>
        <end position="105"/>
    </location>
</feature>
<dbReference type="PANTHER" id="PTHR45138">
    <property type="entry name" value="REGULATORY COMPONENTS OF SENSORY TRANSDUCTION SYSTEM"/>
    <property type="match status" value="1"/>
</dbReference>
<dbReference type="InterPro" id="IPR029787">
    <property type="entry name" value="Nucleotide_cyclase"/>
</dbReference>
<dbReference type="GO" id="GO:0005886">
    <property type="term" value="C:plasma membrane"/>
    <property type="evidence" value="ECO:0007669"/>
    <property type="project" value="TreeGrafter"/>
</dbReference>
<dbReference type="GO" id="GO:1902201">
    <property type="term" value="P:negative regulation of bacterial-type flagellum-dependent cell motility"/>
    <property type="evidence" value="ECO:0007669"/>
    <property type="project" value="TreeGrafter"/>
</dbReference>
<evidence type="ECO:0000256" key="3">
    <source>
        <dbReference type="SAM" id="Phobius"/>
    </source>
</evidence>
<evidence type="ECO:0000259" key="4">
    <source>
        <dbReference type="PROSITE" id="PS50887"/>
    </source>
</evidence>
<dbReference type="Proteomes" id="UP001228113">
    <property type="component" value="Chromosome"/>
</dbReference>
<dbReference type="CDD" id="cd01949">
    <property type="entry name" value="GGDEF"/>
    <property type="match status" value="1"/>
</dbReference>
<dbReference type="FunFam" id="3.30.70.270:FF:000001">
    <property type="entry name" value="Diguanylate cyclase domain protein"/>
    <property type="match status" value="1"/>
</dbReference>
<dbReference type="SMART" id="SM00267">
    <property type="entry name" value="GGDEF"/>
    <property type="match status" value="1"/>
</dbReference>
<dbReference type="InterPro" id="IPR000160">
    <property type="entry name" value="GGDEF_dom"/>
</dbReference>
<feature type="transmembrane region" description="Helical" evidence="3">
    <location>
        <begin position="27"/>
        <end position="48"/>
    </location>
</feature>
<keyword evidence="3" id="KW-1133">Transmembrane helix</keyword>
<evidence type="ECO:0000313" key="6">
    <source>
        <dbReference type="Proteomes" id="UP001228113"/>
    </source>
</evidence>
<protein>
    <recommendedName>
        <fullName evidence="1">diguanylate cyclase</fullName>
        <ecNumber evidence="1">2.7.7.65</ecNumber>
    </recommendedName>
</protein>
<gene>
    <name evidence="5" type="ORF">METESE_33420</name>
</gene>
<keyword evidence="3" id="KW-0812">Transmembrane</keyword>
<reference evidence="5" key="1">
    <citation type="journal article" date="2023" name="Int. J. Syst. Evol. Microbiol.">
        <title>Mesoterricola silvestris gen. nov., sp. nov., Mesoterricola sediminis sp. nov., Geothrix oryzae sp. nov., Geothrix edaphica sp. nov., Geothrix rubra sp. nov., and Geothrix limicola sp. nov., six novel members of Acidobacteriota isolated from soils.</title>
        <authorList>
            <person name="Itoh H."/>
            <person name="Sugisawa Y."/>
            <person name="Mise K."/>
            <person name="Xu Z."/>
            <person name="Kuniyasu M."/>
            <person name="Ushijima N."/>
            <person name="Kawano K."/>
            <person name="Kobayashi E."/>
            <person name="Shiratori Y."/>
            <person name="Masuda Y."/>
            <person name="Senoo K."/>
        </authorList>
    </citation>
    <scope>NUCLEOTIDE SEQUENCE</scope>
    <source>
        <strain evidence="5">W786</strain>
    </source>
</reference>
<keyword evidence="6" id="KW-1185">Reference proteome</keyword>
<organism evidence="5 6">
    <name type="scientific">Mesoterricola sediminis</name>
    <dbReference type="NCBI Taxonomy" id="2927980"/>
    <lineage>
        <taxon>Bacteria</taxon>
        <taxon>Pseudomonadati</taxon>
        <taxon>Acidobacteriota</taxon>
        <taxon>Holophagae</taxon>
        <taxon>Holophagales</taxon>
        <taxon>Holophagaceae</taxon>
        <taxon>Mesoterricola</taxon>
    </lineage>
</organism>
<dbReference type="SUPFAM" id="SSF55073">
    <property type="entry name" value="Nucleotide cyclase"/>
    <property type="match status" value="1"/>
</dbReference>
<feature type="transmembrane region" description="Helical" evidence="3">
    <location>
        <begin position="54"/>
        <end position="77"/>
    </location>
</feature>
<evidence type="ECO:0000256" key="2">
    <source>
        <dbReference type="ARBA" id="ARBA00034247"/>
    </source>
</evidence>